<reference evidence="2" key="1">
    <citation type="submission" date="2023-03" db="EMBL/GenBank/DDBJ databases">
        <title>Massive genome expansion in bonnet fungi (Mycena s.s.) driven by repeated elements and novel gene families across ecological guilds.</title>
        <authorList>
            <consortium name="Lawrence Berkeley National Laboratory"/>
            <person name="Harder C.B."/>
            <person name="Miyauchi S."/>
            <person name="Viragh M."/>
            <person name="Kuo A."/>
            <person name="Thoen E."/>
            <person name="Andreopoulos B."/>
            <person name="Lu D."/>
            <person name="Skrede I."/>
            <person name="Drula E."/>
            <person name="Henrissat B."/>
            <person name="Morin E."/>
            <person name="Kohler A."/>
            <person name="Barry K."/>
            <person name="LaButti K."/>
            <person name="Morin E."/>
            <person name="Salamov A."/>
            <person name="Lipzen A."/>
            <person name="Mereny Z."/>
            <person name="Hegedus B."/>
            <person name="Baldrian P."/>
            <person name="Stursova M."/>
            <person name="Weitz H."/>
            <person name="Taylor A."/>
            <person name="Grigoriev I.V."/>
            <person name="Nagy L.G."/>
            <person name="Martin F."/>
            <person name="Kauserud H."/>
        </authorList>
    </citation>
    <scope>NUCLEOTIDE SEQUENCE</scope>
    <source>
        <strain evidence="2">9284</strain>
    </source>
</reference>
<feature type="compositionally biased region" description="Basic and acidic residues" evidence="1">
    <location>
        <begin position="30"/>
        <end position="44"/>
    </location>
</feature>
<organism evidence="2 3">
    <name type="scientific">Roridomyces roridus</name>
    <dbReference type="NCBI Taxonomy" id="1738132"/>
    <lineage>
        <taxon>Eukaryota</taxon>
        <taxon>Fungi</taxon>
        <taxon>Dikarya</taxon>
        <taxon>Basidiomycota</taxon>
        <taxon>Agaricomycotina</taxon>
        <taxon>Agaricomycetes</taxon>
        <taxon>Agaricomycetidae</taxon>
        <taxon>Agaricales</taxon>
        <taxon>Marasmiineae</taxon>
        <taxon>Mycenaceae</taxon>
        <taxon>Roridomyces</taxon>
    </lineage>
</organism>
<comment type="caution">
    <text evidence="2">The sequence shown here is derived from an EMBL/GenBank/DDBJ whole genome shotgun (WGS) entry which is preliminary data.</text>
</comment>
<dbReference type="AlphaFoldDB" id="A0AAD7FR48"/>
<gene>
    <name evidence="2" type="ORF">FB45DRAFT_865328</name>
</gene>
<name>A0AAD7FR48_9AGAR</name>
<feature type="compositionally biased region" description="Low complexity" evidence="1">
    <location>
        <begin position="61"/>
        <end position="102"/>
    </location>
</feature>
<dbReference type="Proteomes" id="UP001221142">
    <property type="component" value="Unassembled WGS sequence"/>
</dbReference>
<proteinExistence type="predicted"/>
<evidence type="ECO:0000256" key="1">
    <source>
        <dbReference type="SAM" id="MobiDB-lite"/>
    </source>
</evidence>
<feature type="compositionally biased region" description="Low complexity" evidence="1">
    <location>
        <begin position="16"/>
        <end position="25"/>
    </location>
</feature>
<sequence>MSSTYSASSQRPTLPPLRTLNLLPPSCAKSPREVSHYDLHEHSSRPRLHVPQHSWPHINSRRVSTSSSTTSQSRTPSPTPSDASSSSLLSASSSSSCSPYKTSPHRKLSLFPSSLEEADAIVVVPADPAAKSLLLTGRAVERLRQRQIAPHGARLHPYRFCPRTSGSHRRASVSSSVSSA</sequence>
<accession>A0AAD7FR48</accession>
<feature type="compositionally biased region" description="Polar residues" evidence="1">
    <location>
        <begin position="1"/>
        <end position="10"/>
    </location>
</feature>
<evidence type="ECO:0000313" key="2">
    <source>
        <dbReference type="EMBL" id="KAJ7634643.1"/>
    </source>
</evidence>
<protein>
    <submittedName>
        <fullName evidence="2">Uncharacterized protein</fullName>
    </submittedName>
</protein>
<dbReference type="EMBL" id="JARKIF010000007">
    <property type="protein sequence ID" value="KAJ7634643.1"/>
    <property type="molecule type" value="Genomic_DNA"/>
</dbReference>
<evidence type="ECO:0000313" key="3">
    <source>
        <dbReference type="Proteomes" id="UP001221142"/>
    </source>
</evidence>
<keyword evidence="3" id="KW-1185">Reference proteome</keyword>
<feature type="region of interest" description="Disordered" evidence="1">
    <location>
        <begin position="1"/>
        <end position="106"/>
    </location>
</feature>